<gene>
    <name evidence="2" type="ORF">PPERSA_08552</name>
</gene>
<evidence type="ECO:0000313" key="2">
    <source>
        <dbReference type="EMBL" id="KRX10149.1"/>
    </source>
</evidence>
<dbReference type="Proteomes" id="UP000054937">
    <property type="component" value="Unassembled WGS sequence"/>
</dbReference>
<keyword evidence="1" id="KW-1133">Transmembrane helix</keyword>
<protein>
    <recommendedName>
        <fullName evidence="4">Transmembrane protein</fullName>
    </recommendedName>
</protein>
<sequence>MQFLVLIIIILIFITILELLPKIGIINFIIYLILATLQLKITLFHKIYILVFSIINFIYNFQKLLLGIDRLQTKNFFYFFSNCFIDINFLHQIYDLVRQLLKLDFQILKTRKS</sequence>
<comment type="caution">
    <text evidence="2">The sequence shown here is derived from an EMBL/GenBank/DDBJ whole genome shotgun (WGS) entry which is preliminary data.</text>
</comment>
<feature type="transmembrane region" description="Helical" evidence="1">
    <location>
        <begin position="6"/>
        <end position="35"/>
    </location>
</feature>
<accession>A0A0V0R7F2</accession>
<name>A0A0V0R7F2_PSEPJ</name>
<dbReference type="EMBL" id="LDAU01000040">
    <property type="protein sequence ID" value="KRX10149.1"/>
    <property type="molecule type" value="Genomic_DNA"/>
</dbReference>
<proteinExistence type="predicted"/>
<evidence type="ECO:0000313" key="3">
    <source>
        <dbReference type="Proteomes" id="UP000054937"/>
    </source>
</evidence>
<dbReference type="AlphaFoldDB" id="A0A0V0R7F2"/>
<organism evidence="2 3">
    <name type="scientific">Pseudocohnilembus persalinus</name>
    <name type="common">Ciliate</name>
    <dbReference type="NCBI Taxonomy" id="266149"/>
    <lineage>
        <taxon>Eukaryota</taxon>
        <taxon>Sar</taxon>
        <taxon>Alveolata</taxon>
        <taxon>Ciliophora</taxon>
        <taxon>Intramacronucleata</taxon>
        <taxon>Oligohymenophorea</taxon>
        <taxon>Scuticociliatia</taxon>
        <taxon>Philasterida</taxon>
        <taxon>Pseudocohnilembidae</taxon>
        <taxon>Pseudocohnilembus</taxon>
    </lineage>
</organism>
<evidence type="ECO:0000256" key="1">
    <source>
        <dbReference type="SAM" id="Phobius"/>
    </source>
</evidence>
<dbReference type="InParanoid" id="A0A0V0R7F2"/>
<feature type="transmembrane region" description="Helical" evidence="1">
    <location>
        <begin position="47"/>
        <end position="65"/>
    </location>
</feature>
<keyword evidence="1" id="KW-0472">Membrane</keyword>
<evidence type="ECO:0008006" key="4">
    <source>
        <dbReference type="Google" id="ProtNLM"/>
    </source>
</evidence>
<keyword evidence="1" id="KW-0812">Transmembrane</keyword>
<reference evidence="2 3" key="1">
    <citation type="journal article" date="2015" name="Sci. Rep.">
        <title>Genome of the facultative scuticociliatosis pathogen Pseudocohnilembus persalinus provides insight into its virulence through horizontal gene transfer.</title>
        <authorList>
            <person name="Xiong J."/>
            <person name="Wang G."/>
            <person name="Cheng J."/>
            <person name="Tian M."/>
            <person name="Pan X."/>
            <person name="Warren A."/>
            <person name="Jiang C."/>
            <person name="Yuan D."/>
            <person name="Miao W."/>
        </authorList>
    </citation>
    <scope>NUCLEOTIDE SEQUENCE [LARGE SCALE GENOMIC DNA]</scope>
    <source>
        <strain evidence="2">36N120E</strain>
    </source>
</reference>
<keyword evidence="3" id="KW-1185">Reference proteome</keyword>